<keyword evidence="5" id="KW-0805">Transcription regulation</keyword>
<dbReference type="SMART" id="SM00862">
    <property type="entry name" value="Trans_reg_C"/>
    <property type="match status" value="1"/>
</dbReference>
<dbReference type="GO" id="GO:0006355">
    <property type="term" value="P:regulation of DNA-templated transcription"/>
    <property type="evidence" value="ECO:0007669"/>
    <property type="project" value="InterPro"/>
</dbReference>
<dbReference type="InterPro" id="IPR011006">
    <property type="entry name" value="CheY-like_superfamily"/>
</dbReference>
<keyword evidence="13" id="KW-1185">Reference proteome</keyword>
<organism evidence="12 13">
    <name type="scientific">Microvirgula aerodenitrificans</name>
    <dbReference type="NCBI Taxonomy" id="57480"/>
    <lineage>
        <taxon>Bacteria</taxon>
        <taxon>Pseudomonadati</taxon>
        <taxon>Pseudomonadota</taxon>
        <taxon>Betaproteobacteria</taxon>
        <taxon>Neisseriales</taxon>
        <taxon>Aquaspirillaceae</taxon>
        <taxon>Microvirgula</taxon>
    </lineage>
</organism>
<dbReference type="PANTHER" id="PTHR48111">
    <property type="entry name" value="REGULATOR OF RPOS"/>
    <property type="match status" value="1"/>
</dbReference>
<dbReference type="RefSeq" id="WP_028500479.1">
    <property type="nucleotide sequence ID" value="NZ_CP028519.1"/>
</dbReference>
<dbReference type="FunFam" id="3.40.50.2300:FF:000001">
    <property type="entry name" value="DNA-binding response regulator PhoB"/>
    <property type="match status" value="1"/>
</dbReference>
<dbReference type="PROSITE" id="PS50110">
    <property type="entry name" value="RESPONSE_REGULATORY"/>
    <property type="match status" value="1"/>
</dbReference>
<evidence type="ECO:0000256" key="1">
    <source>
        <dbReference type="ARBA" id="ARBA00004496"/>
    </source>
</evidence>
<dbReference type="AlphaFoldDB" id="A0A2S0P6N8"/>
<evidence type="ECO:0000259" key="11">
    <source>
        <dbReference type="PROSITE" id="PS51755"/>
    </source>
</evidence>
<name>A0A2S0P6N8_9NEIS</name>
<dbReference type="Pfam" id="PF00072">
    <property type="entry name" value="Response_reg"/>
    <property type="match status" value="1"/>
</dbReference>
<evidence type="ECO:0000256" key="7">
    <source>
        <dbReference type="ARBA" id="ARBA00023163"/>
    </source>
</evidence>
<dbReference type="KEGG" id="maer:DAI18_02570"/>
<evidence type="ECO:0000256" key="8">
    <source>
        <dbReference type="PROSITE-ProRule" id="PRU00169"/>
    </source>
</evidence>
<dbReference type="Gene3D" id="3.40.50.2300">
    <property type="match status" value="1"/>
</dbReference>
<protein>
    <submittedName>
        <fullName evidence="12">Two-component system response regulator OmpR</fullName>
    </submittedName>
</protein>
<dbReference type="Gene3D" id="1.10.10.10">
    <property type="entry name" value="Winged helix-like DNA-binding domain superfamily/Winged helix DNA-binding domain"/>
    <property type="match status" value="1"/>
</dbReference>
<dbReference type="Proteomes" id="UP000244173">
    <property type="component" value="Chromosome"/>
</dbReference>
<evidence type="ECO:0000313" key="12">
    <source>
        <dbReference type="EMBL" id="AVY93050.1"/>
    </source>
</evidence>
<dbReference type="FunFam" id="1.10.10.10:FF:000099">
    <property type="entry name" value="Two-component system response regulator TorR"/>
    <property type="match status" value="1"/>
</dbReference>
<dbReference type="InterPro" id="IPR001867">
    <property type="entry name" value="OmpR/PhoB-type_DNA-bd"/>
</dbReference>
<dbReference type="SMART" id="SM00448">
    <property type="entry name" value="REC"/>
    <property type="match status" value="1"/>
</dbReference>
<dbReference type="SUPFAM" id="SSF46894">
    <property type="entry name" value="C-terminal effector domain of the bipartite response regulators"/>
    <property type="match status" value="1"/>
</dbReference>
<feature type="domain" description="OmpR/PhoB-type" evidence="11">
    <location>
        <begin position="140"/>
        <end position="239"/>
    </location>
</feature>
<dbReference type="InterPro" id="IPR001789">
    <property type="entry name" value="Sig_transdc_resp-reg_receiver"/>
</dbReference>
<feature type="modified residue" description="4-aspartylphosphate" evidence="8">
    <location>
        <position position="59"/>
    </location>
</feature>
<dbReference type="InterPro" id="IPR036388">
    <property type="entry name" value="WH-like_DNA-bd_sf"/>
</dbReference>
<keyword evidence="2" id="KW-0963">Cytoplasm</keyword>
<proteinExistence type="predicted"/>
<evidence type="ECO:0000256" key="3">
    <source>
        <dbReference type="ARBA" id="ARBA00022553"/>
    </source>
</evidence>
<dbReference type="InterPro" id="IPR039420">
    <property type="entry name" value="WalR-like"/>
</dbReference>
<keyword evidence="4" id="KW-0902">Two-component regulatory system</keyword>
<reference evidence="12 13" key="1">
    <citation type="submission" date="2018-04" db="EMBL/GenBank/DDBJ databases">
        <title>Denitrifier Microvirgula.</title>
        <authorList>
            <person name="Anderson E."/>
            <person name="Jang J."/>
            <person name="Ishii S."/>
        </authorList>
    </citation>
    <scope>NUCLEOTIDE SEQUENCE [LARGE SCALE GENOMIC DNA]</scope>
    <source>
        <strain evidence="12 13">BE2.4</strain>
    </source>
</reference>
<accession>A0A2S0P6N8</accession>
<dbReference type="NCBIfam" id="NF007005">
    <property type="entry name" value="PRK09468.1"/>
    <property type="match status" value="1"/>
</dbReference>
<dbReference type="GO" id="GO:0005829">
    <property type="term" value="C:cytosol"/>
    <property type="evidence" value="ECO:0007669"/>
    <property type="project" value="TreeGrafter"/>
</dbReference>
<dbReference type="Pfam" id="PF00486">
    <property type="entry name" value="Trans_reg_C"/>
    <property type="match status" value="1"/>
</dbReference>
<keyword evidence="6 9" id="KW-0238">DNA-binding</keyword>
<keyword evidence="7" id="KW-0804">Transcription</keyword>
<comment type="subcellular location">
    <subcellularLocation>
        <location evidence="1">Cytoplasm</location>
    </subcellularLocation>
</comment>
<feature type="domain" description="Response regulatory" evidence="10">
    <location>
        <begin position="10"/>
        <end position="124"/>
    </location>
</feature>
<dbReference type="STRING" id="1122240.GCA_000620105_03727"/>
<evidence type="ECO:0000256" key="2">
    <source>
        <dbReference type="ARBA" id="ARBA00022490"/>
    </source>
</evidence>
<evidence type="ECO:0000259" key="10">
    <source>
        <dbReference type="PROSITE" id="PS50110"/>
    </source>
</evidence>
<feature type="DNA-binding region" description="OmpR/PhoB-type" evidence="9">
    <location>
        <begin position="140"/>
        <end position="239"/>
    </location>
</feature>
<dbReference type="GO" id="GO:0032993">
    <property type="term" value="C:protein-DNA complex"/>
    <property type="evidence" value="ECO:0007669"/>
    <property type="project" value="TreeGrafter"/>
</dbReference>
<gene>
    <name evidence="12" type="ORF">DAI18_02570</name>
</gene>
<sequence>MTQDTLNTKKILIVDDDPRIRELLLRYLQQQGFDADAYADASRLDQRLQQRRPDLIVLDLMLPGEDGLSVVRRLRATGETIPIILLTAKGDDIDRIVGLEMGADDYLGKPFNPRELVARIQAVLRRQAPVPALAAETAAGESYPFGDFVLDAGCRELRRKDEPVALTPAEFAMLLVLVTHPRKPLSRERLMQLARGRDIEAFDRSVDVQISRLRKLIEADSSEPRFIRTVWGFGYVFVPDGENV</sequence>
<evidence type="ECO:0000256" key="6">
    <source>
        <dbReference type="ARBA" id="ARBA00023125"/>
    </source>
</evidence>
<evidence type="ECO:0000256" key="5">
    <source>
        <dbReference type="ARBA" id="ARBA00023015"/>
    </source>
</evidence>
<dbReference type="PANTHER" id="PTHR48111:SF4">
    <property type="entry name" value="DNA-BINDING DUAL TRANSCRIPTIONAL REGULATOR OMPR"/>
    <property type="match status" value="1"/>
</dbReference>
<dbReference type="GO" id="GO:0000156">
    <property type="term" value="F:phosphorelay response regulator activity"/>
    <property type="evidence" value="ECO:0007669"/>
    <property type="project" value="TreeGrafter"/>
</dbReference>
<dbReference type="Gene3D" id="6.10.250.690">
    <property type="match status" value="1"/>
</dbReference>
<evidence type="ECO:0000313" key="13">
    <source>
        <dbReference type="Proteomes" id="UP000244173"/>
    </source>
</evidence>
<dbReference type="EMBL" id="CP028519">
    <property type="protein sequence ID" value="AVY93050.1"/>
    <property type="molecule type" value="Genomic_DNA"/>
</dbReference>
<evidence type="ECO:0000256" key="4">
    <source>
        <dbReference type="ARBA" id="ARBA00023012"/>
    </source>
</evidence>
<evidence type="ECO:0000256" key="9">
    <source>
        <dbReference type="PROSITE-ProRule" id="PRU01091"/>
    </source>
</evidence>
<dbReference type="SUPFAM" id="SSF52172">
    <property type="entry name" value="CheY-like"/>
    <property type="match status" value="1"/>
</dbReference>
<dbReference type="GO" id="GO:0000976">
    <property type="term" value="F:transcription cis-regulatory region binding"/>
    <property type="evidence" value="ECO:0007669"/>
    <property type="project" value="TreeGrafter"/>
</dbReference>
<dbReference type="CDD" id="cd00383">
    <property type="entry name" value="trans_reg_C"/>
    <property type="match status" value="1"/>
</dbReference>
<keyword evidence="3 8" id="KW-0597">Phosphoprotein</keyword>
<dbReference type="InterPro" id="IPR016032">
    <property type="entry name" value="Sig_transdc_resp-reg_C-effctor"/>
</dbReference>
<dbReference type="PROSITE" id="PS51755">
    <property type="entry name" value="OMPR_PHOB"/>
    <property type="match status" value="1"/>
</dbReference>